<dbReference type="PRINTS" id="PR00253">
    <property type="entry name" value="GABAARECEPTR"/>
</dbReference>
<keyword evidence="10 11" id="KW-0407">Ion channel</keyword>
<dbReference type="Proteomes" id="UP000694865">
    <property type="component" value="Unplaced"/>
</dbReference>
<evidence type="ECO:0000256" key="11">
    <source>
        <dbReference type="RuleBase" id="RU000687"/>
    </source>
</evidence>
<dbReference type="AlphaFoldDB" id="D1LX32"/>
<feature type="domain" description="Neurotransmitter-gated ion-channel transmembrane" evidence="13">
    <location>
        <begin position="239"/>
        <end position="479"/>
    </location>
</feature>
<dbReference type="InterPro" id="IPR006028">
    <property type="entry name" value="GABAA/Glycine_rcpt"/>
</dbReference>
<dbReference type="Gene3D" id="2.70.170.10">
    <property type="entry name" value="Neurotransmitter-gated ion-channel ligand-binding domain"/>
    <property type="match status" value="1"/>
</dbReference>
<dbReference type="KEGG" id="sko:100313622"/>
<feature type="domain" description="Neurotransmitter-gated ion-channel ligand-binding" evidence="12">
    <location>
        <begin position="29"/>
        <end position="206"/>
    </location>
</feature>
<dbReference type="InterPro" id="IPR018000">
    <property type="entry name" value="Neurotransmitter_ion_chnl_CS"/>
</dbReference>
<dbReference type="Gene3D" id="1.20.58.390">
    <property type="entry name" value="Neurotransmitter-gated ion-channel transmembrane domain"/>
    <property type="match status" value="1"/>
</dbReference>
<reference evidence="14" key="1">
    <citation type="submission" date="2009-10" db="EMBL/GenBank/DDBJ databases">
        <authorList>
            <person name="Freeman R.M.Jr."/>
            <person name="Wu M.M."/>
            <person name="Gerhart J.J."/>
        </authorList>
    </citation>
    <scope>NUCLEOTIDE SEQUENCE</scope>
</reference>
<keyword evidence="5 11" id="KW-0812">Transmembrane</keyword>
<dbReference type="InterPro" id="IPR036719">
    <property type="entry name" value="Neuro-gated_channel_TM_sf"/>
</dbReference>
<dbReference type="EMBL" id="GU076009">
    <property type="protein sequence ID" value="ACY92538.1"/>
    <property type="molecule type" value="mRNA"/>
</dbReference>
<sequence>MNDGTSSAVSDTINRSSDKKLSNQEIQSLIIDQLLVGYDRRIRPFADEKPVIVHCDMYITSFDTIKETTMDYQVTLYFRQYWQDPRLSFNHTQAIVLADELRERFWVPDLFFVNVKQADFHYVTRDNQFFRLHPNGDILYSLRLSLRLSCHMDLRQFPMDIQNCGIQIEPYGYTTNDLLLHWSVEKPVDHDDNMVLAQYKLTGYRITEIDNDWLVTGSFAHIEVHFVLIRELGYYILQTYVPSILLVVVSWVSFWVDVSAAPARVALGITTVLTFTTMSSGVSSQLPKVVYAKAIDVWLATCLIFVFAALLEFALANYLHALGQDRQTLSNFFKGQNKKELADSIDAYDVMETEFNRGSADTILSDDDGLSTKNGIRNGVYTIENDQSARKKFKDFTSKRKNFAQNRRYSRDQRGNVQRRGSNYKLATALAYQKNGIETNLSDSLYAEGMRIKNKAIRIDMISRFLFPLLFLVFNAIYWPMYMTDLIFTRNDTTT</sequence>
<evidence type="ECO:0000256" key="9">
    <source>
        <dbReference type="ARBA" id="ARBA00023136"/>
    </source>
</evidence>
<dbReference type="Pfam" id="PF02932">
    <property type="entry name" value="Neur_chan_memb"/>
    <property type="match status" value="1"/>
</dbReference>
<name>D1LX32_SACKO</name>
<dbReference type="PANTHER" id="PTHR18945">
    <property type="entry name" value="NEUROTRANSMITTER GATED ION CHANNEL"/>
    <property type="match status" value="1"/>
</dbReference>
<evidence type="ECO:0000256" key="1">
    <source>
        <dbReference type="ARBA" id="ARBA00004141"/>
    </source>
</evidence>
<dbReference type="OrthoDB" id="407674at2759"/>
<evidence type="ECO:0000259" key="13">
    <source>
        <dbReference type="Pfam" id="PF02932"/>
    </source>
</evidence>
<evidence type="ECO:0000313" key="15">
    <source>
        <dbReference type="Proteomes" id="UP000694865"/>
    </source>
</evidence>
<dbReference type="GeneID" id="100313622"/>
<evidence type="ECO:0000259" key="12">
    <source>
        <dbReference type="Pfam" id="PF02931"/>
    </source>
</evidence>
<keyword evidence="6" id="KW-0732">Signal</keyword>
<comment type="similarity">
    <text evidence="11">Belongs to the ligand-gated ion channel (TC 1.A.9) family.</text>
</comment>
<dbReference type="InterPro" id="IPR006202">
    <property type="entry name" value="Neur_chan_lig-bd"/>
</dbReference>
<gene>
    <name evidence="16" type="primary">LOC100313622</name>
</gene>
<protein>
    <submittedName>
        <fullName evidence="14 16">Glycine receptor alpha 4 subunit-like protein</fullName>
    </submittedName>
</protein>
<reference evidence="16" key="2">
    <citation type="submission" date="2025-05" db="UniProtKB">
        <authorList>
            <consortium name="RefSeq"/>
        </authorList>
    </citation>
    <scope>IDENTIFICATION</scope>
</reference>
<feature type="transmembrane region" description="Helical" evidence="11">
    <location>
        <begin position="232"/>
        <end position="254"/>
    </location>
</feature>
<keyword evidence="8 11" id="KW-0406">Ion transport</keyword>
<evidence type="ECO:0000313" key="16">
    <source>
        <dbReference type="RefSeq" id="NP_001161558.1"/>
    </source>
</evidence>
<dbReference type="InterPro" id="IPR036734">
    <property type="entry name" value="Neur_chan_lig-bd_sf"/>
</dbReference>
<evidence type="ECO:0000256" key="3">
    <source>
        <dbReference type="ARBA" id="ARBA00022448"/>
    </source>
</evidence>
<keyword evidence="7 11" id="KW-1133">Transmembrane helix</keyword>
<accession>D1LX32</accession>
<evidence type="ECO:0000256" key="4">
    <source>
        <dbReference type="ARBA" id="ARBA00022475"/>
    </source>
</evidence>
<dbReference type="Pfam" id="PF02931">
    <property type="entry name" value="Neur_chan_LBD"/>
    <property type="match status" value="1"/>
</dbReference>
<keyword evidence="4" id="KW-1003">Cell membrane</keyword>
<evidence type="ECO:0000256" key="6">
    <source>
        <dbReference type="ARBA" id="ARBA00022729"/>
    </source>
</evidence>
<evidence type="ECO:0000256" key="10">
    <source>
        <dbReference type="ARBA" id="ARBA00023303"/>
    </source>
</evidence>
<dbReference type="CDD" id="cd19049">
    <property type="entry name" value="LGIC_TM_anion"/>
    <property type="match status" value="1"/>
</dbReference>
<feature type="transmembrane region" description="Helical" evidence="11">
    <location>
        <begin position="298"/>
        <end position="319"/>
    </location>
</feature>
<evidence type="ECO:0000256" key="5">
    <source>
        <dbReference type="ARBA" id="ARBA00022692"/>
    </source>
</evidence>
<proteinExistence type="evidence at transcript level"/>
<keyword evidence="3 11" id="KW-0813">Transport</keyword>
<keyword evidence="14" id="KW-0675">Receptor</keyword>
<dbReference type="GO" id="GO:0004888">
    <property type="term" value="F:transmembrane signaling receptor activity"/>
    <property type="evidence" value="ECO:0007669"/>
    <property type="project" value="InterPro"/>
</dbReference>
<feature type="transmembrane region" description="Helical" evidence="11">
    <location>
        <begin position="266"/>
        <end position="286"/>
    </location>
</feature>
<dbReference type="InterPro" id="IPR006029">
    <property type="entry name" value="Neurotrans-gated_channel_TM"/>
</dbReference>
<dbReference type="GO" id="GO:0005886">
    <property type="term" value="C:plasma membrane"/>
    <property type="evidence" value="ECO:0007669"/>
    <property type="project" value="UniProtKB-SubCell"/>
</dbReference>
<comment type="subcellular location">
    <subcellularLocation>
        <location evidence="2">Cell membrane</location>
    </subcellularLocation>
    <subcellularLocation>
        <location evidence="1">Membrane</location>
        <topology evidence="1">Multi-pass membrane protein</topology>
    </subcellularLocation>
</comment>
<dbReference type="FunFam" id="2.70.170.10:FF:000014">
    <property type="entry name" value="Glycine receptor subunit beta"/>
    <property type="match status" value="1"/>
</dbReference>
<evidence type="ECO:0000313" key="14">
    <source>
        <dbReference type="EMBL" id="ACY92538.1"/>
    </source>
</evidence>
<evidence type="ECO:0000256" key="2">
    <source>
        <dbReference type="ARBA" id="ARBA00004236"/>
    </source>
</evidence>
<dbReference type="InterPro" id="IPR038050">
    <property type="entry name" value="Neuro_actylchol_rec"/>
</dbReference>
<dbReference type="NCBIfam" id="TIGR00860">
    <property type="entry name" value="LIC"/>
    <property type="match status" value="1"/>
</dbReference>
<evidence type="ECO:0000256" key="7">
    <source>
        <dbReference type="ARBA" id="ARBA00022989"/>
    </source>
</evidence>
<evidence type="ECO:0000256" key="8">
    <source>
        <dbReference type="ARBA" id="ARBA00023065"/>
    </source>
</evidence>
<keyword evidence="15" id="KW-1185">Reference proteome</keyword>
<dbReference type="PROSITE" id="PS00236">
    <property type="entry name" value="NEUROTR_ION_CHANNEL"/>
    <property type="match status" value="1"/>
</dbReference>
<dbReference type="SUPFAM" id="SSF90112">
    <property type="entry name" value="Neurotransmitter-gated ion-channel transmembrane pore"/>
    <property type="match status" value="1"/>
</dbReference>
<feature type="transmembrane region" description="Helical" evidence="11">
    <location>
        <begin position="461"/>
        <end position="481"/>
    </location>
</feature>
<organism evidence="14">
    <name type="scientific">Saccoglossus kowalevskii</name>
    <name type="common">Acorn worm</name>
    <dbReference type="NCBI Taxonomy" id="10224"/>
    <lineage>
        <taxon>Eukaryota</taxon>
        <taxon>Metazoa</taxon>
        <taxon>Hemichordata</taxon>
        <taxon>Enteropneusta</taxon>
        <taxon>Harrimaniidae</taxon>
        <taxon>Saccoglossus</taxon>
    </lineage>
</organism>
<dbReference type="GO" id="GO:0005230">
    <property type="term" value="F:extracellular ligand-gated monoatomic ion channel activity"/>
    <property type="evidence" value="ECO:0007669"/>
    <property type="project" value="InterPro"/>
</dbReference>
<dbReference type="RefSeq" id="NP_001161558.1">
    <property type="nucleotide sequence ID" value="NM_001168086.1"/>
</dbReference>
<keyword evidence="9 11" id="KW-0472">Membrane</keyword>
<dbReference type="SUPFAM" id="SSF63712">
    <property type="entry name" value="Nicotinic receptor ligand binding domain-like"/>
    <property type="match status" value="1"/>
</dbReference>
<dbReference type="PRINTS" id="PR00252">
    <property type="entry name" value="NRIONCHANNEL"/>
</dbReference>
<dbReference type="InterPro" id="IPR006201">
    <property type="entry name" value="Neur_channel"/>
</dbReference>